<dbReference type="InterPro" id="IPR037128">
    <property type="entry name" value="Quinolinate_PRibosylTase_N_sf"/>
</dbReference>
<dbReference type="GO" id="GO:0009435">
    <property type="term" value="P:NAD+ biosynthetic process"/>
    <property type="evidence" value="ECO:0007669"/>
    <property type="project" value="InterPro"/>
</dbReference>
<gene>
    <name evidence="15" type="primary">nadC</name>
    <name evidence="15" type="ORF">MF646_07480</name>
</gene>
<comment type="subunit">
    <text evidence="4">Hexamer formed by 3 homodimers.</text>
</comment>
<dbReference type="FunFam" id="3.90.1170.20:FF:000001">
    <property type="entry name" value="Nicotinate-nucleotide diphosphorylase (Carboxylating)"/>
    <property type="match status" value="1"/>
</dbReference>
<feature type="domain" description="Quinolinate phosphoribosyl transferase N-terminal" evidence="14">
    <location>
        <begin position="22"/>
        <end position="107"/>
    </location>
</feature>
<evidence type="ECO:0000256" key="9">
    <source>
        <dbReference type="ARBA" id="ARBA00033102"/>
    </source>
</evidence>
<dbReference type="InterPro" id="IPR027277">
    <property type="entry name" value="NadC/ModD"/>
</dbReference>
<reference evidence="15" key="1">
    <citation type="submission" date="2022-02" db="EMBL/GenBank/DDBJ databases">
        <title>Halalkalibacter sp. nov. isolated from Lonar Lake, India.</title>
        <authorList>
            <person name="Joshi A."/>
            <person name="Thite S."/>
            <person name="Lodha T."/>
        </authorList>
    </citation>
    <scope>NUCLEOTIDE SEQUENCE</scope>
    <source>
        <strain evidence="15">MEB205</strain>
    </source>
</reference>
<evidence type="ECO:0000256" key="3">
    <source>
        <dbReference type="ARBA" id="ARBA00009400"/>
    </source>
</evidence>
<evidence type="ECO:0000256" key="8">
    <source>
        <dbReference type="ARBA" id="ARBA00022679"/>
    </source>
</evidence>
<dbReference type="InterPro" id="IPR002638">
    <property type="entry name" value="Quinolinate_PRibosylTrfase_C"/>
</dbReference>
<protein>
    <recommendedName>
        <fullName evidence="11">Probable nicotinate-nucleotide pyrophosphorylase [carboxylating]</fullName>
        <ecNumber evidence="5">2.4.2.19</ecNumber>
    </recommendedName>
    <alternativeName>
        <fullName evidence="9">Quinolinate phosphoribosyltransferase [decarboxylating]</fullName>
    </alternativeName>
</protein>
<comment type="catalytic activity">
    <reaction evidence="10">
        <text>nicotinate beta-D-ribonucleotide + CO2 + diphosphate = quinolinate + 5-phospho-alpha-D-ribose 1-diphosphate + 2 H(+)</text>
        <dbReference type="Rhea" id="RHEA:12733"/>
        <dbReference type="ChEBI" id="CHEBI:15378"/>
        <dbReference type="ChEBI" id="CHEBI:16526"/>
        <dbReference type="ChEBI" id="CHEBI:29959"/>
        <dbReference type="ChEBI" id="CHEBI:33019"/>
        <dbReference type="ChEBI" id="CHEBI:57502"/>
        <dbReference type="ChEBI" id="CHEBI:58017"/>
        <dbReference type="EC" id="2.4.2.19"/>
    </reaction>
</comment>
<dbReference type="EMBL" id="JAKRYL010000006">
    <property type="protein sequence ID" value="MCL7746962.1"/>
    <property type="molecule type" value="Genomic_DNA"/>
</dbReference>
<dbReference type="CDD" id="cd01572">
    <property type="entry name" value="QPRTase"/>
    <property type="match status" value="1"/>
</dbReference>
<keyword evidence="6" id="KW-0662">Pyridine nucleotide biosynthesis</keyword>
<dbReference type="InterPro" id="IPR036068">
    <property type="entry name" value="Nicotinate_pribotase-like_C"/>
</dbReference>
<evidence type="ECO:0000256" key="12">
    <source>
        <dbReference type="PIRNR" id="PIRNR006250"/>
    </source>
</evidence>
<dbReference type="InterPro" id="IPR013785">
    <property type="entry name" value="Aldolase_TIM"/>
</dbReference>
<proteinExistence type="inferred from homology"/>
<evidence type="ECO:0000259" key="14">
    <source>
        <dbReference type="Pfam" id="PF02749"/>
    </source>
</evidence>
<dbReference type="Pfam" id="PF02749">
    <property type="entry name" value="QRPTase_N"/>
    <property type="match status" value="1"/>
</dbReference>
<name>A0A9X2A0E6_9BACI</name>
<dbReference type="Gene3D" id="3.90.1170.20">
    <property type="entry name" value="Quinolinate phosphoribosyl transferase, N-terminal domain"/>
    <property type="match status" value="1"/>
</dbReference>
<evidence type="ECO:0000256" key="4">
    <source>
        <dbReference type="ARBA" id="ARBA00011218"/>
    </source>
</evidence>
<evidence type="ECO:0000313" key="15">
    <source>
        <dbReference type="EMBL" id="MCL7746962.1"/>
    </source>
</evidence>
<keyword evidence="8 12" id="KW-0808">Transferase</keyword>
<dbReference type="PIRSF" id="PIRSF006250">
    <property type="entry name" value="NadC_ModD"/>
    <property type="match status" value="1"/>
</dbReference>
<evidence type="ECO:0000256" key="7">
    <source>
        <dbReference type="ARBA" id="ARBA00022676"/>
    </source>
</evidence>
<evidence type="ECO:0000256" key="10">
    <source>
        <dbReference type="ARBA" id="ARBA00047445"/>
    </source>
</evidence>
<dbReference type="Pfam" id="PF01729">
    <property type="entry name" value="QRPTase_C"/>
    <property type="match status" value="1"/>
</dbReference>
<dbReference type="EC" id="2.4.2.19" evidence="5"/>
<organism evidence="15 16">
    <name type="scientific">Halalkalibacter alkaliphilus</name>
    <dbReference type="NCBI Taxonomy" id="2917993"/>
    <lineage>
        <taxon>Bacteria</taxon>
        <taxon>Bacillati</taxon>
        <taxon>Bacillota</taxon>
        <taxon>Bacilli</taxon>
        <taxon>Bacillales</taxon>
        <taxon>Bacillaceae</taxon>
        <taxon>Halalkalibacter</taxon>
    </lineage>
</organism>
<dbReference type="Proteomes" id="UP001139150">
    <property type="component" value="Unassembled WGS sequence"/>
</dbReference>
<feature type="domain" description="Quinolinate phosphoribosyl transferase C-terminal" evidence="13">
    <location>
        <begin position="109"/>
        <end position="272"/>
    </location>
</feature>
<dbReference type="SUPFAM" id="SSF51690">
    <property type="entry name" value="Nicotinate/Quinolinate PRTase C-terminal domain-like"/>
    <property type="match status" value="1"/>
</dbReference>
<evidence type="ECO:0000256" key="5">
    <source>
        <dbReference type="ARBA" id="ARBA00011944"/>
    </source>
</evidence>
<dbReference type="GO" id="GO:0034213">
    <property type="term" value="P:quinolinate catabolic process"/>
    <property type="evidence" value="ECO:0007669"/>
    <property type="project" value="TreeGrafter"/>
</dbReference>
<comment type="pathway">
    <text evidence="2">Cofactor biosynthesis; NAD(+) biosynthesis; nicotinate D-ribonucleotide from quinolinate: step 1/1.</text>
</comment>
<evidence type="ECO:0000256" key="2">
    <source>
        <dbReference type="ARBA" id="ARBA00004893"/>
    </source>
</evidence>
<comment type="caution">
    <text evidence="15">The sequence shown here is derived from an EMBL/GenBank/DDBJ whole genome shotgun (WGS) entry which is preliminary data.</text>
</comment>
<dbReference type="GO" id="GO:0004514">
    <property type="term" value="F:nicotinate-nucleotide diphosphorylase (carboxylating) activity"/>
    <property type="evidence" value="ECO:0007669"/>
    <property type="project" value="UniProtKB-EC"/>
</dbReference>
<evidence type="ECO:0000256" key="11">
    <source>
        <dbReference type="ARBA" id="ARBA00069173"/>
    </source>
</evidence>
<comment type="function">
    <text evidence="1">Involved in the catabolism of quinolinic acid (QA).</text>
</comment>
<dbReference type="FunFam" id="3.20.20.70:FF:000030">
    <property type="entry name" value="Nicotinate-nucleotide pyrophosphorylase, carboxylating"/>
    <property type="match status" value="1"/>
</dbReference>
<dbReference type="RefSeq" id="WP_250095870.1">
    <property type="nucleotide sequence ID" value="NZ_JAKRYL010000006.1"/>
</dbReference>
<dbReference type="PANTHER" id="PTHR32179:SF3">
    <property type="entry name" value="NICOTINATE-NUCLEOTIDE PYROPHOSPHORYLASE [CARBOXYLATING]"/>
    <property type="match status" value="1"/>
</dbReference>
<dbReference type="PANTHER" id="PTHR32179">
    <property type="entry name" value="NICOTINATE-NUCLEOTIDE PYROPHOSPHORYLASE [CARBOXYLATING]"/>
    <property type="match status" value="1"/>
</dbReference>
<dbReference type="InterPro" id="IPR022412">
    <property type="entry name" value="Quinolinate_PRibosylTrfase_N"/>
</dbReference>
<dbReference type="SUPFAM" id="SSF54675">
    <property type="entry name" value="Nicotinate/Quinolinate PRTase N-terminal domain-like"/>
    <property type="match status" value="1"/>
</dbReference>
<evidence type="ECO:0000256" key="1">
    <source>
        <dbReference type="ARBA" id="ARBA00003237"/>
    </source>
</evidence>
<keyword evidence="16" id="KW-1185">Reference proteome</keyword>
<accession>A0A9X2A0E6</accession>
<evidence type="ECO:0000256" key="6">
    <source>
        <dbReference type="ARBA" id="ARBA00022642"/>
    </source>
</evidence>
<evidence type="ECO:0000313" key="16">
    <source>
        <dbReference type="Proteomes" id="UP001139150"/>
    </source>
</evidence>
<evidence type="ECO:0000259" key="13">
    <source>
        <dbReference type="Pfam" id="PF01729"/>
    </source>
</evidence>
<dbReference type="AlphaFoldDB" id="A0A9X2A0E6"/>
<dbReference type="InterPro" id="IPR004393">
    <property type="entry name" value="NadC"/>
</dbReference>
<sequence>MNKLLVKKQLEHFFIEDLGESDVTSESAISTSAIGKAKIVAKGNGVMAGCDLLTWGYGMLDSTISVQVLVSDGEEFQRGDTIAILEGRVISLLAGERVLLNLLQRMSGIATMTYTAIKTLEDEKIRICDTRKTTPGLRVFEKYAVRCGGGFNHRRGLSDAVMLKENHILACGGIKQAVETVRKNVGHMVKIEVETTNEDEVREAVESNVDVIMFDNASPIEIKNYRKLVPENIITEASGGITIDNLPAFRETGVDYISLGCLTHSVKATDLSFLLEGGK</sequence>
<dbReference type="GO" id="GO:0005737">
    <property type="term" value="C:cytoplasm"/>
    <property type="evidence" value="ECO:0007669"/>
    <property type="project" value="TreeGrafter"/>
</dbReference>
<keyword evidence="7 12" id="KW-0328">Glycosyltransferase</keyword>
<comment type="similarity">
    <text evidence="3 12">Belongs to the NadC/ModD family.</text>
</comment>
<dbReference type="NCBIfam" id="TIGR00078">
    <property type="entry name" value="nadC"/>
    <property type="match status" value="1"/>
</dbReference>
<dbReference type="Gene3D" id="3.20.20.70">
    <property type="entry name" value="Aldolase class I"/>
    <property type="match status" value="1"/>
</dbReference>